<comment type="caution">
    <text evidence="5">The sequence shown here is derived from an EMBL/GenBank/DDBJ whole genome shotgun (WGS) entry which is preliminary data.</text>
</comment>
<sequence>MVSPKELAAIVQSSLLGTSGTSPTQRIELTHAIRNSFSSFQNLLSFPPPKASDRAQVQSREIRLPDSLPISLDDQDVAISLKLSDELHLNEIDSVRLLVSANQEWGLMGRDPLEIQRLAIGLWYTGRRDLTSTLYTLLRAVVMDQGVEPDLIADIQGLLEDLIKAGLRQRLIALIKELNREEPSGLGGPLCEQYLIDSRGALVERRAVVHRERLILGHCLVLSILVDRPGPKDVKDIYNVLKDNAAQLTQGNDTINYQINFSLLFSLIITFISDAISALSDKSSMISQDASFRTEFQNIVMASGSDLIADGFIGGIRLAWAVHLMLIYDGISGMDTISAASTTDMGYICSCLESIFSKNVFQFLLDNVLQTAAYQNDEEDMIYVYNAYLHKLTSCFLSHPIARDKVKESKDMAMSVLNSYRISDSLDGSMQTEEADRPLPFISLMEFVSNIYQKEPELLYGNDVLWTFVNFAGEDHTNFKTLVAFLEMLRTLASTQEGASKVYELLKGTAFRSIGWATLFDCIGIYDDKFKQSLQTSGTVMPDFLEGDAKALVAYLNVLQKVVENGNPTERKNWFPDIEPFFKLLGYENVPPYLKGALRKTIATFVHVFPEMRDSIWAFLEQYDMPVVVGSPVGKTDQSSQVYDMQFELNEIEARREQYPSTISFLNLINALIAGEKDVTDRGRRFIGIFRFVYDHVFAPFPQRAYSDPCEKWQLVVACLQHFHMILSMYDIQEEDLDGFTEHSQFLVSAETSSLQTQLPVIELLKVDFMSGKTLYRNLMSVLQVGVNSIMSERMSKTYGKILEKAVQLSLEILLLVFDKDLLVSDVWRPLYQPLDIILSQDHNQIVALLEYVRYDSLPQIQRSSIKLMNILSSRLVGLVPMLIKMNAANSLIEDYASCLELRLEEGEVVENSCDDLGVLIMQLLVDCINRPAPNITHLLLKFDLDAPVEGTVLQPKFHYSCLKVILEMLEKLPNPDINFLLFECGFQLLCELSLDPLTSGPIMDLLSSKKYQFFLRHLDTIGVATLPKRSGSQTLRISSLHQVDSFLVMSSVCNFCFAKLSCVLFLSVRAWLLKLLAIALHNGSGSSSDHLEACQSILSHLFGREVTEAGNELYSSTTYPLQDGLDYAGTSSISKSKVLALLEILQFRSPDASMQLPQIVSSRKYDTLVEEILGNRDPSLLKWGWKYNRNLEEQAAQLHMLAGWSQIVEISACRRISSLDNRSEILYRILDASLSASASPDCSLKMAFVLTQVALTCIAKLHDDRFLFHGALSSDTVTCLDVMMVKHLSTGACHSLLLKLVMAILRHESSESLRRRQYALLLSYFQYCQHMIALEVPTSVVQFLLLSDQDDADLDIQKIDKEQADLARANFAIIKKEAQGILDLVIKDACQGSEFGKTISLYVLEALVCIDHERYFLSQLQSRGFIRSCLGSISNISHQAQDGRHLLESQQRACTLEAEFALLLRISHKYGKSGGQVLFSMGALEHIASCRATNFKGNMRRVNMKLQTDTGYDVQKQRTIITAVLRLVFALTSLVETSEFVEGRNKIVREVIEFIKGHQLLFDQLLREDVTQADDLLMEQIILAVGILSKVWPFEENDEYGFVQGMFDLMSKLFTPSREGQVVQKGSELKLSQLRFSLTSFLYFLVTKSSLRLQISNDSCDNSAKLRQPTLMLLASLLSHVTDSLEGAAEKKSLLLHKIRDINEVSRQDVDAIIKMCDCQEYVTAADNIHKRRYIAMVEMCKIVGSRDQLITLLLQLTEHGDRLLRQGARRTVAMAPPPWNLEASLVSPRRSPSCALPIRQWLKGDAKARLGDCARRTVAMAPPPWNLEASLVSPRRSPSCALPIRQWLKGDAKARLGDFFKASASVRLGARHTPHRHGASCAILNTAANNSLFLHLVWLQVQIQLLTRSGSSNEWASSYGSKSHQQQEVADLCGKLSPIIERLALLNEGKVGHNLKVFKRLANTVKEMAVQKCL</sequence>
<evidence type="ECO:0000256" key="2">
    <source>
        <dbReference type="ARBA" id="ARBA00005892"/>
    </source>
</evidence>
<evidence type="ECO:0000256" key="3">
    <source>
        <dbReference type="ARBA" id="ARBA00022448"/>
    </source>
</evidence>
<proteinExistence type="inferred from homology"/>
<name>A0ABQ7EGZ7_BRACR</name>
<dbReference type="InterPro" id="IPR021827">
    <property type="entry name" value="Nup186/Nup192/Nup205"/>
</dbReference>
<evidence type="ECO:0008006" key="7">
    <source>
        <dbReference type="Google" id="ProtNLM"/>
    </source>
</evidence>
<evidence type="ECO:0000313" key="5">
    <source>
        <dbReference type="EMBL" id="KAF3595853.1"/>
    </source>
</evidence>
<keyword evidence="6" id="KW-1185">Reference proteome</keyword>
<evidence type="ECO:0000256" key="4">
    <source>
        <dbReference type="ARBA" id="ARBA00023242"/>
    </source>
</evidence>
<accession>A0ABQ7EGZ7</accession>
<dbReference type="EMBL" id="QGKV02000299">
    <property type="protein sequence ID" value="KAF3595853.1"/>
    <property type="molecule type" value="Genomic_DNA"/>
</dbReference>
<keyword evidence="4" id="KW-0539">Nucleus</keyword>
<dbReference type="PANTHER" id="PTHR31344:SF0">
    <property type="entry name" value="NUCLEAR PORE COMPLEX PROTEIN NUP205"/>
    <property type="match status" value="1"/>
</dbReference>
<keyword evidence="3" id="KW-0813">Transport</keyword>
<dbReference type="PANTHER" id="PTHR31344">
    <property type="entry name" value="NUCLEAR PORE COMPLEX PROTEIN NUP205"/>
    <property type="match status" value="1"/>
</dbReference>
<reference evidence="5 6" key="1">
    <citation type="journal article" date="2020" name="BMC Genomics">
        <title>Intraspecific diversification of the crop wild relative Brassica cretica Lam. using demographic model selection.</title>
        <authorList>
            <person name="Kioukis A."/>
            <person name="Michalopoulou V.A."/>
            <person name="Briers L."/>
            <person name="Pirintsos S."/>
            <person name="Studholme D.J."/>
            <person name="Pavlidis P."/>
            <person name="Sarris P.F."/>
        </authorList>
    </citation>
    <scope>NUCLEOTIDE SEQUENCE [LARGE SCALE GENOMIC DNA]</scope>
    <source>
        <strain evidence="6">cv. PFS-1207/04</strain>
    </source>
</reference>
<organism evidence="5 6">
    <name type="scientific">Brassica cretica</name>
    <name type="common">Mustard</name>
    <dbReference type="NCBI Taxonomy" id="69181"/>
    <lineage>
        <taxon>Eukaryota</taxon>
        <taxon>Viridiplantae</taxon>
        <taxon>Streptophyta</taxon>
        <taxon>Embryophyta</taxon>
        <taxon>Tracheophyta</taxon>
        <taxon>Spermatophyta</taxon>
        <taxon>Magnoliopsida</taxon>
        <taxon>eudicotyledons</taxon>
        <taxon>Gunneridae</taxon>
        <taxon>Pentapetalae</taxon>
        <taxon>rosids</taxon>
        <taxon>malvids</taxon>
        <taxon>Brassicales</taxon>
        <taxon>Brassicaceae</taxon>
        <taxon>Brassiceae</taxon>
        <taxon>Brassica</taxon>
    </lineage>
</organism>
<evidence type="ECO:0000313" key="6">
    <source>
        <dbReference type="Proteomes" id="UP000266723"/>
    </source>
</evidence>
<comment type="similarity">
    <text evidence="2">Belongs to the NUP186/NUP192/NUP205 family.</text>
</comment>
<dbReference type="Pfam" id="PF11894">
    <property type="entry name" value="Nup192"/>
    <property type="match status" value="1"/>
</dbReference>
<gene>
    <name evidence="5" type="ORF">DY000_02024218</name>
</gene>
<dbReference type="Proteomes" id="UP000266723">
    <property type="component" value="Unassembled WGS sequence"/>
</dbReference>
<protein>
    <recommendedName>
        <fullName evidence="7">Nuclear pore complex protein NUP205</fullName>
    </recommendedName>
</protein>
<comment type="subcellular location">
    <subcellularLocation>
        <location evidence="1">Nucleus</location>
    </subcellularLocation>
</comment>
<evidence type="ECO:0000256" key="1">
    <source>
        <dbReference type="ARBA" id="ARBA00004123"/>
    </source>
</evidence>